<keyword evidence="5" id="KW-1185">Reference proteome</keyword>
<dbReference type="SUPFAM" id="SSF55073">
    <property type="entry name" value="Nucleotide cyclase"/>
    <property type="match status" value="1"/>
</dbReference>
<dbReference type="Proteomes" id="UP000295367">
    <property type="component" value="Unassembled WGS sequence"/>
</dbReference>
<evidence type="ECO:0000256" key="1">
    <source>
        <dbReference type="ARBA" id="ARBA00012528"/>
    </source>
</evidence>
<feature type="domain" description="GGDEF" evidence="3">
    <location>
        <begin position="180"/>
        <end position="310"/>
    </location>
</feature>
<dbReference type="GO" id="GO:0052621">
    <property type="term" value="F:diguanylate cyclase activity"/>
    <property type="evidence" value="ECO:0007669"/>
    <property type="project" value="UniProtKB-EC"/>
</dbReference>
<evidence type="ECO:0000313" key="5">
    <source>
        <dbReference type="Proteomes" id="UP000295367"/>
    </source>
</evidence>
<dbReference type="OrthoDB" id="9813903at2"/>
<reference evidence="4 5" key="1">
    <citation type="submission" date="2019-03" db="EMBL/GenBank/DDBJ databases">
        <title>Genomic Encyclopedia of Type Strains, Phase IV (KMG-IV): sequencing the most valuable type-strain genomes for metagenomic binning, comparative biology and taxonomic classification.</title>
        <authorList>
            <person name="Goeker M."/>
        </authorList>
    </citation>
    <scope>NUCLEOTIDE SEQUENCE [LARGE SCALE GENOMIC DNA]</scope>
    <source>
        <strain evidence="4 5">DSM 100309</strain>
    </source>
</reference>
<dbReference type="Gene3D" id="3.30.70.270">
    <property type="match status" value="1"/>
</dbReference>
<dbReference type="InterPro" id="IPR043128">
    <property type="entry name" value="Rev_trsase/Diguanyl_cyclase"/>
</dbReference>
<dbReference type="GO" id="GO:1902201">
    <property type="term" value="P:negative regulation of bacterial-type flagellum-dependent cell motility"/>
    <property type="evidence" value="ECO:0007669"/>
    <property type="project" value="TreeGrafter"/>
</dbReference>
<dbReference type="AlphaFoldDB" id="A0A4R3YIL8"/>
<evidence type="ECO:0000259" key="3">
    <source>
        <dbReference type="PROSITE" id="PS50887"/>
    </source>
</evidence>
<dbReference type="SMART" id="SM00267">
    <property type="entry name" value="GGDEF"/>
    <property type="match status" value="1"/>
</dbReference>
<accession>A0A4R3YIL8</accession>
<evidence type="ECO:0000313" key="4">
    <source>
        <dbReference type="EMBL" id="TCV90513.1"/>
    </source>
</evidence>
<dbReference type="NCBIfam" id="TIGR00254">
    <property type="entry name" value="GGDEF"/>
    <property type="match status" value="1"/>
</dbReference>
<dbReference type="RefSeq" id="WP_124947555.1">
    <property type="nucleotide sequence ID" value="NZ_BHVT01000073.1"/>
</dbReference>
<dbReference type="GO" id="GO:0003676">
    <property type="term" value="F:nucleic acid binding"/>
    <property type="evidence" value="ECO:0007669"/>
    <property type="project" value="InterPro"/>
</dbReference>
<dbReference type="InterPro" id="IPR050469">
    <property type="entry name" value="Diguanylate_Cyclase"/>
</dbReference>
<dbReference type="InterPro" id="IPR029787">
    <property type="entry name" value="Nucleotide_cyclase"/>
</dbReference>
<dbReference type="EMBL" id="SMCO01000001">
    <property type="protein sequence ID" value="TCV90513.1"/>
    <property type="molecule type" value="Genomic_DNA"/>
</dbReference>
<organism evidence="4 5">
    <name type="scientific">Sulfurirhabdus autotrophica</name>
    <dbReference type="NCBI Taxonomy" id="1706046"/>
    <lineage>
        <taxon>Bacteria</taxon>
        <taxon>Pseudomonadati</taxon>
        <taxon>Pseudomonadota</taxon>
        <taxon>Betaproteobacteria</taxon>
        <taxon>Nitrosomonadales</taxon>
        <taxon>Sulfuricellaceae</taxon>
        <taxon>Sulfurirhabdus</taxon>
    </lineage>
</organism>
<dbReference type="PROSITE" id="PS00092">
    <property type="entry name" value="N6_MTASE"/>
    <property type="match status" value="1"/>
</dbReference>
<dbReference type="GO" id="GO:0008168">
    <property type="term" value="F:methyltransferase activity"/>
    <property type="evidence" value="ECO:0007669"/>
    <property type="project" value="InterPro"/>
</dbReference>
<dbReference type="GO" id="GO:0043709">
    <property type="term" value="P:cell adhesion involved in single-species biofilm formation"/>
    <property type="evidence" value="ECO:0007669"/>
    <property type="project" value="TreeGrafter"/>
</dbReference>
<dbReference type="GO" id="GO:0005886">
    <property type="term" value="C:plasma membrane"/>
    <property type="evidence" value="ECO:0007669"/>
    <property type="project" value="TreeGrafter"/>
</dbReference>
<dbReference type="InterPro" id="IPR002052">
    <property type="entry name" value="DNA_methylase_N6_adenine_CS"/>
</dbReference>
<proteinExistence type="predicted"/>
<comment type="caution">
    <text evidence="4">The sequence shown here is derived from an EMBL/GenBank/DDBJ whole genome shotgun (WGS) entry which is preliminary data.</text>
</comment>
<evidence type="ECO:0000256" key="2">
    <source>
        <dbReference type="ARBA" id="ARBA00034247"/>
    </source>
</evidence>
<dbReference type="GO" id="GO:0032259">
    <property type="term" value="P:methylation"/>
    <property type="evidence" value="ECO:0007669"/>
    <property type="project" value="InterPro"/>
</dbReference>
<dbReference type="EC" id="2.7.7.65" evidence="1"/>
<dbReference type="PROSITE" id="PS50887">
    <property type="entry name" value="GGDEF"/>
    <property type="match status" value="1"/>
</dbReference>
<protein>
    <recommendedName>
        <fullName evidence="1">diguanylate cyclase</fullName>
        <ecNumber evidence="1">2.7.7.65</ecNumber>
    </recommendedName>
</protein>
<dbReference type="PANTHER" id="PTHR45138">
    <property type="entry name" value="REGULATORY COMPONENTS OF SENSORY TRANSDUCTION SYSTEM"/>
    <property type="match status" value="1"/>
</dbReference>
<dbReference type="PANTHER" id="PTHR45138:SF9">
    <property type="entry name" value="DIGUANYLATE CYCLASE DGCM-RELATED"/>
    <property type="match status" value="1"/>
</dbReference>
<dbReference type="CDD" id="cd01949">
    <property type="entry name" value="GGDEF"/>
    <property type="match status" value="1"/>
</dbReference>
<dbReference type="Pfam" id="PF00990">
    <property type="entry name" value="GGDEF"/>
    <property type="match status" value="1"/>
</dbReference>
<sequence length="331" mass="36559">MSANPISFLPVWLLEFRAISVALMTKQGELVEANQGFLSVLGDLPAESAGAIFIDPPFFSLLKKEPGDGGLLHSGLVTLGKLNGMRRTFSGSIFLRNQMVLLVAEMDISAFERMSNEIDNLTVGYNEAKAQLTQRSLTLQKVLSENMALKSQDSLTGLPIRSKLDSQLDEEMERWERYRRPLALVILDIDNFSQVNESYGRETGDEILTHVATVIQQSIRTLDLAVRYGGKEFAILLPETNEIGALIAAERLRMELGDQIILPMVKPITASFGVATLLPDETRTEFCSRAERAAKNSKTTGKNCVTMAGVIGECDHLYQGINFEQTKANDV</sequence>
<comment type="catalytic activity">
    <reaction evidence="2">
        <text>2 GTP = 3',3'-c-di-GMP + 2 diphosphate</text>
        <dbReference type="Rhea" id="RHEA:24898"/>
        <dbReference type="ChEBI" id="CHEBI:33019"/>
        <dbReference type="ChEBI" id="CHEBI:37565"/>
        <dbReference type="ChEBI" id="CHEBI:58805"/>
        <dbReference type="EC" id="2.7.7.65"/>
    </reaction>
</comment>
<dbReference type="InterPro" id="IPR000160">
    <property type="entry name" value="GGDEF_dom"/>
</dbReference>
<gene>
    <name evidence="4" type="ORF">EDC63_101486</name>
</gene>
<name>A0A4R3YIL8_9PROT</name>